<feature type="transmembrane region" description="Helical" evidence="2">
    <location>
        <begin position="751"/>
        <end position="778"/>
    </location>
</feature>
<dbReference type="Pfam" id="PF13632">
    <property type="entry name" value="Glyco_trans_2_3"/>
    <property type="match status" value="1"/>
</dbReference>
<keyword evidence="2" id="KW-0812">Transmembrane</keyword>
<keyword evidence="6" id="KW-1185">Reference proteome</keyword>
<evidence type="ECO:0000256" key="2">
    <source>
        <dbReference type="SAM" id="Phobius"/>
    </source>
</evidence>
<evidence type="ECO:0000256" key="1">
    <source>
        <dbReference type="SAM" id="MobiDB-lite"/>
    </source>
</evidence>
<dbReference type="Gene3D" id="3.90.550.10">
    <property type="entry name" value="Spore Coat Polysaccharide Biosynthesis Protein SpsA, Chain A"/>
    <property type="match status" value="1"/>
</dbReference>
<reference evidence="5 6" key="1">
    <citation type="submission" date="2018-06" db="EMBL/GenBank/DDBJ databases">
        <title>Genome Sequence of the Brown Rot Fungal Pathogen Monilinia fructigena.</title>
        <authorList>
            <person name="Landi L."/>
            <person name="De Miccolis Angelini R.M."/>
            <person name="Pollastro S."/>
            <person name="Abate D."/>
            <person name="Faretra F."/>
            <person name="Romanazzi G."/>
        </authorList>
    </citation>
    <scope>NUCLEOTIDE SEQUENCE [LARGE SCALE GENOMIC DNA]</scope>
    <source>
        <strain evidence="5 6">Mfrg269</strain>
    </source>
</reference>
<protein>
    <submittedName>
        <fullName evidence="5">Uncharacterized protein</fullName>
    </submittedName>
</protein>
<name>A0A395J105_9HELO</name>
<sequence>MPGYFNFQLPSGDVPTALQDTRPTMAERHQSVPVPSRSRPESLTPASRPHSIMSTGSAGSRDRHTLVAKYLQRRCTAAKWLQPIEEEDGTINESSWVGVAMRLPDGSYYTEPPNVNNNFYTVMQYLNCKVAFTMSSDITAALMDQIGPFQTELQVHPRGIRLPIVQNFSELAYGGTGVSKKSYLCVLREERLVLIWNESVESIMTHGADVEGILVGLIWGSHIGTMTATTPYTSMTPPIAQTPGQTPGRTPSAISEDPEFNEKMGIIQAAIEREENKDTIFNPDIEAQTPPERPFLLLHAGVIGFAMTLVVFVEMLCASRLITEYEWDGGLLRFSLVAVIPFFVSFSLFFMIVIAGSLFQLFGPLTYVRKNSQFYSAKPPKRGRYPNLELPHITIQMPVYKEGLKGVIIPTVTSILAAIRYYEAQGGSASIYVNEDGMQAVPQELAEARKTFYELNNIGYLLSHTHSKKKWYQGKKVQDNPEGFQRKGQFKKASNMNYCLSFSIRVEDELLRLIAAKSSEEDRPEGDITPEEEDVLYKQALATCLEQDEGRTMAGGNVRIGDIILIIDSDTRVPEDCLLLGALEMHESPQVAILQHASGVMQVAHNPFENGITYFTNLIYMSITFAVGNGDCAPFVGHNAFLRWKAVQSVAYEEDGELKFWSDDHVSEDFDMSLRLQMAKFIVRLATYHEGGFKEGVSLTVYDELARWEKYAYGCNELVFNPIYKWWRGPFTKLFMRFLWSEIKLTSKITILAYIGTYYAIACAIPLTLANYIMVGWFNDSLDQFYLTSWKIFVGMAVVFNVLSPIAFAMLRHRLGEKVFVSSIVETAKWTPMFILFFGGISFHLLTAILCHFLSINMEWTATAKEVEAGGFRIGLDKIFRDFKWMYLCIIPIMGGMIYLGAFAPMGFYITDFTAIVPLSNQVACHILLPFALDFSKYFSASVPFPSIVIYGIINNFRLNTLVKNTSTHTFELNIALNFLVSSTEKSMNFRNRYIDQREGVFFKY</sequence>
<dbReference type="EMBL" id="QKRW01000009">
    <property type="protein sequence ID" value="RAL65768.1"/>
    <property type="molecule type" value="Genomic_DNA"/>
</dbReference>
<dbReference type="Proteomes" id="UP000249056">
    <property type="component" value="Unassembled WGS sequence"/>
</dbReference>
<feature type="domain" description="Glycosyltransferase 2-like" evidence="3">
    <location>
        <begin position="563"/>
        <end position="774"/>
    </location>
</feature>
<feature type="transmembrane region" description="Helical" evidence="2">
    <location>
        <begin position="885"/>
        <end position="910"/>
    </location>
</feature>
<feature type="transmembrane region" description="Helical" evidence="2">
    <location>
        <begin position="334"/>
        <end position="362"/>
    </location>
</feature>
<proteinExistence type="predicted"/>
<dbReference type="InterPro" id="IPR001173">
    <property type="entry name" value="Glyco_trans_2-like"/>
</dbReference>
<organism evidence="5 6">
    <name type="scientific">Monilinia fructigena</name>
    <dbReference type="NCBI Taxonomy" id="38457"/>
    <lineage>
        <taxon>Eukaryota</taxon>
        <taxon>Fungi</taxon>
        <taxon>Dikarya</taxon>
        <taxon>Ascomycota</taxon>
        <taxon>Pezizomycotina</taxon>
        <taxon>Leotiomycetes</taxon>
        <taxon>Helotiales</taxon>
        <taxon>Sclerotiniaceae</taxon>
        <taxon>Monilinia</taxon>
    </lineage>
</organism>
<evidence type="ECO:0000259" key="4">
    <source>
        <dbReference type="Pfam" id="PF25550"/>
    </source>
</evidence>
<dbReference type="Pfam" id="PF25550">
    <property type="entry name" value="DUF7928"/>
    <property type="match status" value="1"/>
</dbReference>
<accession>A0A395J105</accession>
<dbReference type="OrthoDB" id="38531at2759"/>
<feature type="domain" description="DUF7928" evidence="4">
    <location>
        <begin position="62"/>
        <end position="225"/>
    </location>
</feature>
<evidence type="ECO:0000313" key="5">
    <source>
        <dbReference type="EMBL" id="RAL65768.1"/>
    </source>
</evidence>
<gene>
    <name evidence="5" type="ORF">DID88_005433</name>
</gene>
<feature type="transmembrane region" description="Helical" evidence="2">
    <location>
        <begin position="832"/>
        <end position="855"/>
    </location>
</feature>
<dbReference type="PANTHER" id="PTHR35408">
    <property type="entry name" value="CHROMOSOME 15, WHOLE GENOME SHOTGUN SEQUENCE"/>
    <property type="match status" value="1"/>
</dbReference>
<feature type="transmembrane region" description="Helical" evidence="2">
    <location>
        <begin position="790"/>
        <end position="811"/>
    </location>
</feature>
<evidence type="ECO:0000313" key="6">
    <source>
        <dbReference type="Proteomes" id="UP000249056"/>
    </source>
</evidence>
<dbReference type="SUPFAM" id="SSF53448">
    <property type="entry name" value="Nucleotide-diphospho-sugar transferases"/>
    <property type="match status" value="1"/>
</dbReference>
<feature type="region of interest" description="Disordered" evidence="1">
    <location>
        <begin position="24"/>
        <end position="60"/>
    </location>
</feature>
<keyword evidence="2" id="KW-0472">Membrane</keyword>
<dbReference type="InterPro" id="IPR029044">
    <property type="entry name" value="Nucleotide-diphossugar_trans"/>
</dbReference>
<dbReference type="InterPro" id="IPR057688">
    <property type="entry name" value="DUF7928"/>
</dbReference>
<dbReference type="AlphaFoldDB" id="A0A395J105"/>
<dbReference type="PANTHER" id="PTHR35408:SF2">
    <property type="entry name" value="GLYCOSYLTRANSFERASE 2-LIKE DOMAIN-CONTAINING PROTEIN"/>
    <property type="match status" value="1"/>
</dbReference>
<keyword evidence="2" id="KW-1133">Transmembrane helix</keyword>
<comment type="caution">
    <text evidence="5">The sequence shown here is derived from an EMBL/GenBank/DDBJ whole genome shotgun (WGS) entry which is preliminary data.</text>
</comment>
<feature type="transmembrane region" description="Helical" evidence="2">
    <location>
        <begin position="295"/>
        <end position="322"/>
    </location>
</feature>
<evidence type="ECO:0000259" key="3">
    <source>
        <dbReference type="Pfam" id="PF13632"/>
    </source>
</evidence>